<dbReference type="PROSITE" id="PS50943">
    <property type="entry name" value="HTH_CROC1"/>
    <property type="match status" value="1"/>
</dbReference>
<dbReference type="CDD" id="cd00093">
    <property type="entry name" value="HTH_XRE"/>
    <property type="match status" value="1"/>
</dbReference>
<evidence type="ECO:0000259" key="1">
    <source>
        <dbReference type="PROSITE" id="PS50943"/>
    </source>
</evidence>
<dbReference type="SMART" id="SM00530">
    <property type="entry name" value="HTH_XRE"/>
    <property type="match status" value="1"/>
</dbReference>
<comment type="caution">
    <text evidence="2">The sequence shown here is derived from an EMBL/GenBank/DDBJ whole genome shotgun (WGS) entry which is preliminary data.</text>
</comment>
<feature type="domain" description="HTH cro/C1-type" evidence="1">
    <location>
        <begin position="6"/>
        <end position="60"/>
    </location>
</feature>
<dbReference type="Gene3D" id="1.10.260.40">
    <property type="entry name" value="lambda repressor-like DNA-binding domains"/>
    <property type="match status" value="1"/>
</dbReference>
<dbReference type="InterPro" id="IPR010982">
    <property type="entry name" value="Lambda_DNA-bd_dom_sf"/>
</dbReference>
<dbReference type="EMBL" id="JBIGHX010000001">
    <property type="protein sequence ID" value="MFG6460110.1"/>
    <property type="molecule type" value="Genomic_DNA"/>
</dbReference>
<dbReference type="RefSeq" id="WP_394508909.1">
    <property type="nucleotide sequence ID" value="NZ_JBIGHX010000001.1"/>
</dbReference>
<keyword evidence="3" id="KW-1185">Reference proteome</keyword>
<accession>A0ABW7GE29</accession>
<dbReference type="InterPro" id="IPR001387">
    <property type="entry name" value="Cro/C1-type_HTH"/>
</dbReference>
<organism evidence="2 3">
    <name type="scientific">Pelomonas lactea</name>
    <dbReference type="NCBI Taxonomy" id="3299030"/>
    <lineage>
        <taxon>Bacteria</taxon>
        <taxon>Pseudomonadati</taxon>
        <taxon>Pseudomonadota</taxon>
        <taxon>Betaproteobacteria</taxon>
        <taxon>Burkholderiales</taxon>
        <taxon>Sphaerotilaceae</taxon>
        <taxon>Roseateles</taxon>
    </lineage>
</organism>
<name>A0ABW7GE29_9BURK</name>
<protein>
    <submittedName>
        <fullName evidence="2">Helix-turn-helix domain-containing protein</fullName>
    </submittedName>
</protein>
<evidence type="ECO:0000313" key="3">
    <source>
        <dbReference type="Proteomes" id="UP001606302"/>
    </source>
</evidence>
<dbReference type="Pfam" id="PF01381">
    <property type="entry name" value="HTH_3"/>
    <property type="match status" value="1"/>
</dbReference>
<evidence type="ECO:0000313" key="2">
    <source>
        <dbReference type="EMBL" id="MFG6460110.1"/>
    </source>
</evidence>
<dbReference type="Proteomes" id="UP001606302">
    <property type="component" value="Unassembled WGS sequence"/>
</dbReference>
<gene>
    <name evidence="2" type="ORF">ACG04Q_00920</name>
</gene>
<dbReference type="SUPFAM" id="SSF47413">
    <property type="entry name" value="lambda repressor-like DNA-binding domains"/>
    <property type="match status" value="1"/>
</dbReference>
<sequence length="131" mass="14527">MFGFRLAAERKRLKLKQQQLADLLKVSRSAVGMIETDQSSLAAERLLELGSHGFDVLKVLTGEPGATAAGRLLNWELCLAISDRVDAWARSRDITLTPEKKAIVVKHLYLNFASQDRIDEVALSETLFMAA</sequence>
<proteinExistence type="predicted"/>
<reference evidence="2 3" key="1">
    <citation type="submission" date="2024-08" db="EMBL/GenBank/DDBJ databases">
        <authorList>
            <person name="Lu H."/>
        </authorList>
    </citation>
    <scope>NUCLEOTIDE SEQUENCE [LARGE SCALE GENOMIC DNA]</scope>
    <source>
        <strain evidence="2 3">DXS20W</strain>
    </source>
</reference>